<dbReference type="Proteomes" id="UP000284267">
    <property type="component" value="Unassembled WGS sequence"/>
</dbReference>
<dbReference type="EMBL" id="QSUB01000009">
    <property type="protein sequence ID" value="RGN02319.1"/>
    <property type="molecule type" value="Genomic_DNA"/>
</dbReference>
<dbReference type="Proteomes" id="UP000284220">
    <property type="component" value="Unassembled WGS sequence"/>
</dbReference>
<dbReference type="AlphaFoldDB" id="A0A395X8R7"/>
<accession>A0A395X8R7</accession>
<reference evidence="5 6" key="1">
    <citation type="submission" date="2018-08" db="EMBL/GenBank/DDBJ databases">
        <title>A genome reference for cultivated species of the human gut microbiota.</title>
        <authorList>
            <person name="Zou Y."/>
            <person name="Xue W."/>
            <person name="Luo G."/>
        </authorList>
    </citation>
    <scope>NUCLEOTIDE SEQUENCE [LARGE SCALE GENOMIC DNA]</scope>
    <source>
        <strain evidence="2 6">AF14-23</strain>
        <strain evidence="4 8">AF39-4</strain>
        <strain evidence="3 7">AM22-9LB</strain>
        <strain evidence="1 5">OM06-11AA</strain>
    </source>
</reference>
<evidence type="ECO:0000313" key="8">
    <source>
        <dbReference type="Proteomes" id="UP000284267"/>
    </source>
</evidence>
<name>A0A395X8R7_9FIRM</name>
<evidence type="ECO:0000313" key="3">
    <source>
        <dbReference type="EMBL" id="RHG17995.1"/>
    </source>
</evidence>
<dbReference type="EMBL" id="QRZI01000004">
    <property type="protein sequence ID" value="RGV64694.1"/>
    <property type="molecule type" value="Genomic_DNA"/>
</dbReference>
<sequence length="129" mass="13537">MYSVTVSTSSFGTSVNTGIEVAVGAGTGVGVGVTVGIHVGLVSAGIDTTVLSDLMILSSSMIELLTFSFSPLYLSVYSVTEERFFSVVVELSRAFQFCTGTCSYSSLYEDTVPEVFCSDSCPSFRASST</sequence>
<dbReference type="EMBL" id="QROE01000003">
    <property type="protein sequence ID" value="RHK95867.1"/>
    <property type="molecule type" value="Genomic_DNA"/>
</dbReference>
<evidence type="ECO:0000313" key="1">
    <source>
        <dbReference type="EMBL" id="RGN02319.1"/>
    </source>
</evidence>
<evidence type="ECO:0000313" key="5">
    <source>
        <dbReference type="Proteomes" id="UP000261222"/>
    </source>
</evidence>
<evidence type="ECO:0000313" key="6">
    <source>
        <dbReference type="Proteomes" id="UP000265828"/>
    </source>
</evidence>
<dbReference type="Proteomes" id="UP000261222">
    <property type="component" value="Unassembled WGS sequence"/>
</dbReference>
<dbReference type="EMBL" id="QRHZ01000003">
    <property type="protein sequence ID" value="RHG17995.1"/>
    <property type="molecule type" value="Genomic_DNA"/>
</dbReference>
<gene>
    <name evidence="4" type="ORF">DW040_08670</name>
    <name evidence="3" type="ORF">DW272_08270</name>
    <name evidence="2" type="ORF">DWW07_07665</name>
    <name evidence="1" type="ORF">DXB81_16035</name>
</gene>
<proteinExistence type="predicted"/>
<comment type="caution">
    <text evidence="2">The sequence shown here is derived from an EMBL/GenBank/DDBJ whole genome shotgun (WGS) entry which is preliminary data.</text>
</comment>
<dbReference type="Proteomes" id="UP000265828">
    <property type="component" value="Unassembled WGS sequence"/>
</dbReference>
<protein>
    <submittedName>
        <fullName evidence="2">Uncharacterized protein</fullName>
    </submittedName>
</protein>
<organism evidence="2 6">
    <name type="scientific">Blautia obeum</name>
    <dbReference type="NCBI Taxonomy" id="40520"/>
    <lineage>
        <taxon>Bacteria</taxon>
        <taxon>Bacillati</taxon>
        <taxon>Bacillota</taxon>
        <taxon>Clostridia</taxon>
        <taxon>Lachnospirales</taxon>
        <taxon>Lachnospiraceae</taxon>
        <taxon>Blautia</taxon>
    </lineage>
</organism>
<evidence type="ECO:0000313" key="4">
    <source>
        <dbReference type="EMBL" id="RHK95867.1"/>
    </source>
</evidence>
<evidence type="ECO:0000313" key="2">
    <source>
        <dbReference type="EMBL" id="RGV64694.1"/>
    </source>
</evidence>
<evidence type="ECO:0000313" key="7">
    <source>
        <dbReference type="Proteomes" id="UP000284220"/>
    </source>
</evidence>